<protein>
    <submittedName>
        <fullName evidence="4">Phosphotriesterase</fullName>
    </submittedName>
</protein>
<keyword evidence="5" id="KW-1185">Reference proteome</keyword>
<evidence type="ECO:0000256" key="2">
    <source>
        <dbReference type="ARBA" id="ARBA00022801"/>
    </source>
</evidence>
<dbReference type="PROSITE" id="PS51347">
    <property type="entry name" value="PHOSPHOTRIESTERASE_2"/>
    <property type="match status" value="1"/>
</dbReference>
<evidence type="ECO:0000256" key="3">
    <source>
        <dbReference type="PROSITE-ProRule" id="PRU00679"/>
    </source>
</evidence>
<dbReference type="EMBL" id="JASNFN010000044">
    <property type="protein sequence ID" value="MDP5185313.1"/>
    <property type="molecule type" value="Genomic_DNA"/>
</dbReference>
<organism evidence="4 5">
    <name type="scientific">Blastococcus carthaginiensis</name>
    <dbReference type="NCBI Taxonomy" id="3050034"/>
    <lineage>
        <taxon>Bacteria</taxon>
        <taxon>Bacillati</taxon>
        <taxon>Actinomycetota</taxon>
        <taxon>Actinomycetes</taxon>
        <taxon>Geodermatophilales</taxon>
        <taxon>Geodermatophilaceae</taxon>
        <taxon>Blastococcus</taxon>
    </lineage>
</organism>
<evidence type="ECO:0000313" key="5">
    <source>
        <dbReference type="Proteomes" id="UP001233673"/>
    </source>
</evidence>
<name>A0ABT9IIA8_9ACTN</name>
<evidence type="ECO:0000256" key="1">
    <source>
        <dbReference type="ARBA" id="ARBA00022723"/>
    </source>
</evidence>
<dbReference type="SUPFAM" id="SSF51556">
    <property type="entry name" value="Metallo-dependent hydrolases"/>
    <property type="match status" value="1"/>
</dbReference>
<dbReference type="InterPro" id="IPR001559">
    <property type="entry name" value="Phosphotriesterase"/>
</dbReference>
<comment type="similarity">
    <text evidence="3">Belongs to the metallo-dependent hydrolases superfamily. Phosphotriesterase family.</text>
</comment>
<feature type="modified residue" description="N6-carboxylysine" evidence="3">
    <location>
        <position position="141"/>
    </location>
</feature>
<keyword evidence="2" id="KW-0378">Hydrolase</keyword>
<dbReference type="InterPro" id="IPR032466">
    <property type="entry name" value="Metal_Hydrolase"/>
</dbReference>
<dbReference type="PANTHER" id="PTHR10819:SF3">
    <property type="entry name" value="PHOSPHOTRIESTERASE-RELATED PROTEIN"/>
    <property type="match status" value="1"/>
</dbReference>
<proteinExistence type="inferred from homology"/>
<evidence type="ECO:0000313" key="4">
    <source>
        <dbReference type="EMBL" id="MDP5185313.1"/>
    </source>
</evidence>
<dbReference type="Pfam" id="PF02126">
    <property type="entry name" value="PTE"/>
    <property type="match status" value="1"/>
</dbReference>
<dbReference type="PANTHER" id="PTHR10819">
    <property type="entry name" value="PHOSPHOTRIESTERASE-RELATED"/>
    <property type="match status" value="1"/>
</dbReference>
<reference evidence="5" key="1">
    <citation type="submission" date="2023-05" db="EMBL/GenBank/DDBJ databases">
        <title>Draft genome of Pseudofrankia sp. BMG5.37.</title>
        <authorList>
            <person name="Gtari M."/>
            <person name="Ghodhbane F."/>
            <person name="Sbissi I."/>
        </authorList>
    </citation>
    <scope>NUCLEOTIDE SEQUENCE [LARGE SCALE GENOMIC DNA]</scope>
    <source>
        <strain evidence="5">BMG 814</strain>
    </source>
</reference>
<accession>A0ABT9IIA8</accession>
<comment type="caution">
    <text evidence="4">The sequence shown here is derived from an EMBL/GenBank/DDBJ whole genome shotgun (WGS) entry which is preliminary data.</text>
</comment>
<dbReference type="RefSeq" id="WP_306001828.1">
    <property type="nucleotide sequence ID" value="NZ_JASNFN010000044.1"/>
</dbReference>
<gene>
    <name evidence="4" type="ORF">QOZ88_21995</name>
</gene>
<dbReference type="Proteomes" id="UP001233673">
    <property type="component" value="Unassembled WGS sequence"/>
</dbReference>
<keyword evidence="1" id="KW-0479">Metal-binding</keyword>
<sequence length="322" mass="35226">MSRVNTVLGPIAAEELGLVAVHEHIGYGMPGSELDTQWWKSPEQRYEETVPKLRQFAEYSQEFGGCTFVDATGICNGRDVDYYKSLSAKTGVHIVAATGFVGGDTALRFFAEAPVDYLMRQFVHEITVGIGDTGSLAGIIKVGVSRGLRMKELDLRIYRAAARAALLTGVPIFTHLAVDVEPALAVFAEEGLPLDRVLFGHADDGVSQGKVNEAAILGSGGRIGFDTFGYDLELPDPPFWGRHRRERLEHFLRLIGEGHLDQVLASADANCSPLGWPGVKGHTVNYIYEQLIPDLEEEGIDDATIHRIFVENPADFLTLTTN</sequence>
<dbReference type="Gene3D" id="3.20.20.140">
    <property type="entry name" value="Metal-dependent hydrolases"/>
    <property type="match status" value="1"/>
</dbReference>